<proteinExistence type="inferred from homology"/>
<dbReference type="AlphaFoldDB" id="A0AA41TB90"/>
<evidence type="ECO:0000313" key="11">
    <source>
        <dbReference type="EMBL" id="MBZ3890087.1"/>
    </source>
</evidence>
<evidence type="ECO:0000259" key="10">
    <source>
        <dbReference type="SMART" id="SM01418"/>
    </source>
</evidence>
<name>A0AA41TB90_SCICA</name>
<dbReference type="EMBL" id="JAATJV010437747">
    <property type="protein sequence ID" value="MBZ3890087.1"/>
    <property type="molecule type" value="Genomic_DNA"/>
</dbReference>
<dbReference type="Pfam" id="PF00879">
    <property type="entry name" value="Defensin_propep"/>
    <property type="match status" value="1"/>
</dbReference>
<dbReference type="SMART" id="SM01418">
    <property type="entry name" value="Defensin_propep"/>
    <property type="match status" value="1"/>
</dbReference>
<dbReference type="InterPro" id="IPR002366">
    <property type="entry name" value="Alpha-defensin_N"/>
</dbReference>
<dbReference type="PANTHER" id="PTHR11876">
    <property type="entry name" value="ALPHA-DEFENSIN 1"/>
    <property type="match status" value="1"/>
</dbReference>
<keyword evidence="5 9" id="KW-0732">Signal</keyword>
<evidence type="ECO:0000256" key="7">
    <source>
        <dbReference type="ARBA" id="ARBA00023022"/>
    </source>
</evidence>
<dbReference type="Proteomes" id="UP001166674">
    <property type="component" value="Unassembled WGS sequence"/>
</dbReference>
<evidence type="ECO:0000256" key="4">
    <source>
        <dbReference type="ARBA" id="ARBA00022529"/>
    </source>
</evidence>
<keyword evidence="12" id="KW-1185">Reference proteome</keyword>
<keyword evidence="7" id="KW-0044">Antibiotic</keyword>
<dbReference type="GO" id="GO:0005615">
    <property type="term" value="C:extracellular space"/>
    <property type="evidence" value="ECO:0007669"/>
    <property type="project" value="InterPro"/>
</dbReference>
<dbReference type="GO" id="GO:0031012">
    <property type="term" value="C:extracellular matrix"/>
    <property type="evidence" value="ECO:0007669"/>
    <property type="project" value="TreeGrafter"/>
</dbReference>
<dbReference type="GO" id="GO:0051673">
    <property type="term" value="P:disruption of plasma membrane integrity in another organism"/>
    <property type="evidence" value="ECO:0007669"/>
    <property type="project" value="TreeGrafter"/>
</dbReference>
<keyword evidence="3" id="KW-0964">Secreted</keyword>
<evidence type="ECO:0000256" key="9">
    <source>
        <dbReference type="SAM" id="SignalP"/>
    </source>
</evidence>
<feature type="chain" id="PRO_5041320185" evidence="9">
    <location>
        <begin position="20"/>
        <end position="108"/>
    </location>
</feature>
<comment type="subcellular location">
    <subcellularLocation>
        <location evidence="1">Secreted</location>
    </subcellularLocation>
</comment>
<dbReference type="PANTHER" id="PTHR11876:SF28">
    <property type="entry name" value="ALPHA-DEFENSIN 1"/>
    <property type="match status" value="1"/>
</dbReference>
<dbReference type="GO" id="GO:0019731">
    <property type="term" value="P:antibacterial humoral response"/>
    <property type="evidence" value="ECO:0007669"/>
    <property type="project" value="TreeGrafter"/>
</dbReference>
<dbReference type="GO" id="GO:0071222">
    <property type="term" value="P:cellular response to lipopolysaccharide"/>
    <property type="evidence" value="ECO:0007669"/>
    <property type="project" value="TreeGrafter"/>
</dbReference>
<evidence type="ECO:0000256" key="3">
    <source>
        <dbReference type="ARBA" id="ARBA00022525"/>
    </source>
</evidence>
<feature type="region of interest" description="Disordered" evidence="8">
    <location>
        <begin position="21"/>
        <end position="108"/>
    </location>
</feature>
<keyword evidence="6" id="KW-0211">Defensin</keyword>
<evidence type="ECO:0000313" key="12">
    <source>
        <dbReference type="Proteomes" id="UP001166674"/>
    </source>
</evidence>
<gene>
    <name evidence="11" type="ORF">SUZIE_206210</name>
</gene>
<evidence type="ECO:0000256" key="1">
    <source>
        <dbReference type="ARBA" id="ARBA00004613"/>
    </source>
</evidence>
<evidence type="ECO:0000256" key="5">
    <source>
        <dbReference type="ARBA" id="ARBA00022729"/>
    </source>
</evidence>
<feature type="domain" description="Alpha-defensin N-terminal" evidence="10">
    <location>
        <begin position="1"/>
        <end position="51"/>
    </location>
</feature>
<accession>A0AA41TB90</accession>
<feature type="compositionally biased region" description="Gly residues" evidence="8">
    <location>
        <begin position="69"/>
        <end position="80"/>
    </location>
</feature>
<sequence length="108" mass="11332">MRTLALLTALLLLALQAQAQPLSERNEEAPDQEQSGEENQDVEISFAGAAASALREAGERPQHATGMEGPEGGLQAGGEGVSMSTSPPGLHPTCLKLDSLLNQRQRGK</sequence>
<dbReference type="GO" id="GO:0050830">
    <property type="term" value="P:defense response to Gram-positive bacterium"/>
    <property type="evidence" value="ECO:0007669"/>
    <property type="project" value="TreeGrafter"/>
</dbReference>
<feature type="signal peptide" evidence="9">
    <location>
        <begin position="1"/>
        <end position="19"/>
    </location>
</feature>
<dbReference type="GO" id="GO:0061844">
    <property type="term" value="P:antimicrobial humoral immune response mediated by antimicrobial peptide"/>
    <property type="evidence" value="ECO:0007669"/>
    <property type="project" value="TreeGrafter"/>
</dbReference>
<evidence type="ECO:0000256" key="2">
    <source>
        <dbReference type="ARBA" id="ARBA00006519"/>
    </source>
</evidence>
<comment type="similarity">
    <text evidence="2">Belongs to the alpha-defensin family.</text>
</comment>
<dbReference type="GO" id="GO:0002227">
    <property type="term" value="P:innate immune response in mucosa"/>
    <property type="evidence" value="ECO:0007669"/>
    <property type="project" value="TreeGrafter"/>
</dbReference>
<dbReference type="InterPro" id="IPR016327">
    <property type="entry name" value="Alpha-defensin"/>
</dbReference>
<comment type="caution">
    <text evidence="11">The sequence shown here is derived from an EMBL/GenBank/DDBJ whole genome shotgun (WGS) entry which is preliminary data.</text>
</comment>
<organism evidence="11 12">
    <name type="scientific">Sciurus carolinensis</name>
    <name type="common">Eastern gray squirrel</name>
    <dbReference type="NCBI Taxonomy" id="30640"/>
    <lineage>
        <taxon>Eukaryota</taxon>
        <taxon>Metazoa</taxon>
        <taxon>Chordata</taxon>
        <taxon>Craniata</taxon>
        <taxon>Vertebrata</taxon>
        <taxon>Euteleostomi</taxon>
        <taxon>Mammalia</taxon>
        <taxon>Eutheria</taxon>
        <taxon>Euarchontoglires</taxon>
        <taxon>Glires</taxon>
        <taxon>Rodentia</taxon>
        <taxon>Sciuromorpha</taxon>
        <taxon>Sciuridae</taxon>
        <taxon>Sciurinae</taxon>
        <taxon>Sciurini</taxon>
        <taxon>Sciurus</taxon>
    </lineage>
</organism>
<protein>
    <submittedName>
        <fullName evidence="11">Defensin-5</fullName>
    </submittedName>
</protein>
<dbReference type="GO" id="GO:0050829">
    <property type="term" value="P:defense response to Gram-negative bacterium"/>
    <property type="evidence" value="ECO:0007669"/>
    <property type="project" value="TreeGrafter"/>
</dbReference>
<evidence type="ECO:0000256" key="8">
    <source>
        <dbReference type="SAM" id="MobiDB-lite"/>
    </source>
</evidence>
<keyword evidence="4" id="KW-0929">Antimicrobial</keyword>
<evidence type="ECO:0000256" key="6">
    <source>
        <dbReference type="ARBA" id="ARBA00022940"/>
    </source>
</evidence>
<reference evidence="11" key="1">
    <citation type="submission" date="2020-03" db="EMBL/GenBank/DDBJ databases">
        <title>Studies in the Genomics of Life Span.</title>
        <authorList>
            <person name="Glass D."/>
        </authorList>
    </citation>
    <scope>NUCLEOTIDE SEQUENCE</scope>
    <source>
        <strain evidence="11">SUZIE</strain>
        <tissue evidence="11">Muscle</tissue>
    </source>
</reference>
<feature type="compositionally biased region" description="Acidic residues" evidence="8">
    <location>
        <begin position="29"/>
        <end position="41"/>
    </location>
</feature>